<keyword evidence="2 6" id="KW-0678">Repressor</keyword>
<comment type="similarity">
    <text evidence="6">Belongs to the CsrA/RsmA family.</text>
</comment>
<comment type="caution">
    <text evidence="7">The sequence shown here is derived from an EMBL/GenBank/DDBJ whole genome shotgun (WGS) entry which is preliminary data.</text>
</comment>
<evidence type="ECO:0000256" key="6">
    <source>
        <dbReference type="HAMAP-Rule" id="MF_00167"/>
    </source>
</evidence>
<evidence type="ECO:0000256" key="4">
    <source>
        <dbReference type="ARBA" id="ARBA00022845"/>
    </source>
</evidence>
<dbReference type="Gene3D" id="2.60.40.4380">
    <property type="entry name" value="Translational regulator CsrA"/>
    <property type="match status" value="1"/>
</dbReference>
<dbReference type="InterPro" id="IPR036107">
    <property type="entry name" value="CsrA_sf"/>
</dbReference>
<dbReference type="GO" id="GO:1902208">
    <property type="term" value="P:regulation of bacterial-type flagellum assembly"/>
    <property type="evidence" value="ECO:0007669"/>
    <property type="project" value="UniProtKB-UniRule"/>
</dbReference>
<name>A0A9D1PH89_9FIRM</name>
<comment type="subcellular location">
    <subcellularLocation>
        <location evidence="6">Cytoplasm</location>
    </subcellularLocation>
</comment>
<reference evidence="7" key="1">
    <citation type="journal article" date="2021" name="PeerJ">
        <title>Extensive microbial diversity within the chicken gut microbiome revealed by metagenomics and culture.</title>
        <authorList>
            <person name="Gilroy R."/>
            <person name="Ravi A."/>
            <person name="Getino M."/>
            <person name="Pursley I."/>
            <person name="Horton D.L."/>
            <person name="Alikhan N.F."/>
            <person name="Baker D."/>
            <person name="Gharbi K."/>
            <person name="Hall N."/>
            <person name="Watson M."/>
            <person name="Adriaenssens E.M."/>
            <person name="Foster-Nyarko E."/>
            <person name="Jarju S."/>
            <person name="Secka A."/>
            <person name="Antonio M."/>
            <person name="Oren A."/>
            <person name="Chaudhuri R.R."/>
            <person name="La Ragione R."/>
            <person name="Hildebrand F."/>
            <person name="Pallen M.J."/>
        </authorList>
    </citation>
    <scope>NUCLEOTIDE SEQUENCE</scope>
    <source>
        <strain evidence="7">CHK193-4272</strain>
    </source>
</reference>
<dbReference type="GO" id="GO:0044781">
    <property type="term" value="P:bacterial-type flagellum organization"/>
    <property type="evidence" value="ECO:0007669"/>
    <property type="project" value="UniProtKB-KW"/>
</dbReference>
<evidence type="ECO:0000256" key="3">
    <source>
        <dbReference type="ARBA" id="ARBA00022795"/>
    </source>
</evidence>
<protein>
    <recommendedName>
        <fullName evidence="6">Translational regulator CsrA</fullName>
    </recommendedName>
</protein>
<evidence type="ECO:0000256" key="2">
    <source>
        <dbReference type="ARBA" id="ARBA00022491"/>
    </source>
</evidence>
<dbReference type="Proteomes" id="UP000886808">
    <property type="component" value="Unassembled WGS sequence"/>
</dbReference>
<evidence type="ECO:0000256" key="5">
    <source>
        <dbReference type="ARBA" id="ARBA00022884"/>
    </source>
</evidence>
<sequence length="76" mass="8547">MLILQRKTGQSFVIGDDIEITIQEISGGRVRISVDAPKNVQILRKELLEAKNENHSAAEDIGSPMQLLELLKNEYK</sequence>
<evidence type="ECO:0000313" key="7">
    <source>
        <dbReference type="EMBL" id="HIV62029.1"/>
    </source>
</evidence>
<dbReference type="PANTHER" id="PTHR34984:SF1">
    <property type="entry name" value="CARBON STORAGE REGULATOR"/>
    <property type="match status" value="1"/>
</dbReference>
<dbReference type="AlphaFoldDB" id="A0A9D1PH89"/>
<dbReference type="GO" id="GO:0045947">
    <property type="term" value="P:negative regulation of translational initiation"/>
    <property type="evidence" value="ECO:0007669"/>
    <property type="project" value="UniProtKB-UniRule"/>
</dbReference>
<dbReference type="GO" id="GO:0006109">
    <property type="term" value="P:regulation of carbohydrate metabolic process"/>
    <property type="evidence" value="ECO:0007669"/>
    <property type="project" value="InterPro"/>
</dbReference>
<gene>
    <name evidence="6" type="primary">csrA</name>
    <name evidence="7" type="ORF">H9746_04165</name>
</gene>
<dbReference type="PANTHER" id="PTHR34984">
    <property type="entry name" value="CARBON STORAGE REGULATOR"/>
    <property type="match status" value="1"/>
</dbReference>
<keyword evidence="3 6" id="KW-1005">Bacterial flagellum biogenesis</keyword>
<dbReference type="GO" id="GO:0048027">
    <property type="term" value="F:mRNA 5'-UTR binding"/>
    <property type="evidence" value="ECO:0007669"/>
    <property type="project" value="UniProtKB-UniRule"/>
</dbReference>
<evidence type="ECO:0000313" key="8">
    <source>
        <dbReference type="Proteomes" id="UP000886808"/>
    </source>
</evidence>
<dbReference type="GO" id="GO:0006402">
    <property type="term" value="P:mRNA catabolic process"/>
    <property type="evidence" value="ECO:0007669"/>
    <property type="project" value="InterPro"/>
</dbReference>
<comment type="subunit">
    <text evidence="6">Homodimer; the beta-strands of each monomer intercalate to form a hydrophobic core, while the alpha-helices form wings that extend away from the core.</text>
</comment>
<keyword evidence="5 6" id="KW-0694">RNA-binding</keyword>
<dbReference type="EMBL" id="DXIE01000028">
    <property type="protein sequence ID" value="HIV62029.1"/>
    <property type="molecule type" value="Genomic_DNA"/>
</dbReference>
<dbReference type="GO" id="GO:0005829">
    <property type="term" value="C:cytosol"/>
    <property type="evidence" value="ECO:0007669"/>
    <property type="project" value="TreeGrafter"/>
</dbReference>
<proteinExistence type="inferred from homology"/>
<keyword evidence="1 6" id="KW-0963">Cytoplasm</keyword>
<comment type="function">
    <text evidence="6">A translational regulator that binds mRNA to regulate translation initiation and/or mRNA stability. Usually binds in the 5'-UTR at or near the Shine-Dalgarno sequence preventing ribosome-binding, thus repressing translation. Its main target seems to be the major flagellin gene, while its function is anatagonized by FliW.</text>
</comment>
<keyword evidence="4 6" id="KW-0810">Translation regulation</keyword>
<dbReference type="InterPro" id="IPR003751">
    <property type="entry name" value="CsrA"/>
</dbReference>
<dbReference type="HAMAP" id="MF_00167">
    <property type="entry name" value="CsrA"/>
    <property type="match status" value="1"/>
</dbReference>
<evidence type="ECO:0000256" key="1">
    <source>
        <dbReference type="ARBA" id="ARBA00022490"/>
    </source>
</evidence>
<accession>A0A9D1PH89</accession>
<dbReference type="Pfam" id="PF02599">
    <property type="entry name" value="CsrA"/>
    <property type="match status" value="1"/>
</dbReference>
<organism evidence="7 8">
    <name type="scientific">Candidatus Butyricicoccus avistercoris</name>
    <dbReference type="NCBI Taxonomy" id="2838518"/>
    <lineage>
        <taxon>Bacteria</taxon>
        <taxon>Bacillati</taxon>
        <taxon>Bacillota</taxon>
        <taxon>Clostridia</taxon>
        <taxon>Eubacteriales</taxon>
        <taxon>Butyricicoccaceae</taxon>
        <taxon>Butyricicoccus</taxon>
    </lineage>
</organism>
<dbReference type="SUPFAM" id="SSF117130">
    <property type="entry name" value="CsrA-like"/>
    <property type="match status" value="1"/>
</dbReference>
<reference evidence="7" key="2">
    <citation type="submission" date="2021-04" db="EMBL/GenBank/DDBJ databases">
        <authorList>
            <person name="Gilroy R."/>
        </authorList>
    </citation>
    <scope>NUCLEOTIDE SEQUENCE</scope>
    <source>
        <strain evidence="7">CHK193-4272</strain>
    </source>
</reference>